<evidence type="ECO:0000313" key="4">
    <source>
        <dbReference type="Proteomes" id="UP000245474"/>
    </source>
</evidence>
<evidence type="ECO:0000313" key="3">
    <source>
        <dbReference type="EMBL" id="PWG65814.1"/>
    </source>
</evidence>
<evidence type="ECO:0000256" key="2">
    <source>
        <dbReference type="ARBA" id="ARBA00023002"/>
    </source>
</evidence>
<comment type="similarity">
    <text evidence="1">Belongs to the short-chain dehydrogenases/reductases (SDR) family.</text>
</comment>
<comment type="caution">
    <text evidence="3">The sequence shown here is derived from an EMBL/GenBank/DDBJ whole genome shotgun (WGS) entry which is preliminary data.</text>
</comment>
<dbReference type="Gene3D" id="3.40.50.720">
    <property type="entry name" value="NAD(P)-binding Rossmann-like Domain"/>
    <property type="match status" value="1"/>
</dbReference>
<dbReference type="FunFam" id="3.40.50.720:FF:000173">
    <property type="entry name" value="3-oxoacyl-[acyl-carrier protein] reductase"/>
    <property type="match status" value="1"/>
</dbReference>
<sequence>MEPGTRTALITGSGRKSGRATALTLAASGFNIVVNGSSKTAECEAVAEEIRAGGGRAAVAMGNVGERDAAMAVAEAGLREFGTIDVLVNNAAVRPSAGFLEVSEAEWERVFNIDFKAAFWLSRACLPGMIERGWGRIINFTGMNAQEGYPGKPHVTVAKHAALGLTKSLAKEFGPKGVTVNILSPGTIVDEGTDIAADEKLRQLLATNPAGRLGTPADIAATIDFLVSDRAGFINGQLLQINGGVVT</sequence>
<dbReference type="SUPFAM" id="SSF51735">
    <property type="entry name" value="NAD(P)-binding Rossmann-fold domains"/>
    <property type="match status" value="1"/>
</dbReference>
<dbReference type="GO" id="GO:0016491">
    <property type="term" value="F:oxidoreductase activity"/>
    <property type="evidence" value="ECO:0007669"/>
    <property type="project" value="UniProtKB-KW"/>
</dbReference>
<dbReference type="InterPro" id="IPR050259">
    <property type="entry name" value="SDR"/>
</dbReference>
<organism evidence="3 4">
    <name type="scientific">Sediminicurvatus halobius</name>
    <dbReference type="NCBI Taxonomy" id="2182432"/>
    <lineage>
        <taxon>Bacteria</taxon>
        <taxon>Pseudomonadati</taxon>
        <taxon>Pseudomonadota</taxon>
        <taxon>Gammaproteobacteria</taxon>
        <taxon>Chromatiales</taxon>
        <taxon>Ectothiorhodospiraceae</taxon>
        <taxon>Sediminicurvatus</taxon>
    </lineage>
</organism>
<reference evidence="3 4" key="1">
    <citation type="submission" date="2018-05" db="EMBL/GenBank/DDBJ databases">
        <title>Spiribacter halobius sp. nov., a moderately halophilic bacterium isolated from marine solar saltern.</title>
        <authorList>
            <person name="Zheng W.-S."/>
            <person name="Lu D.-C."/>
            <person name="Du Z.-J."/>
        </authorList>
    </citation>
    <scope>NUCLEOTIDE SEQUENCE [LARGE SCALE GENOMIC DNA]</scope>
    <source>
        <strain evidence="3 4">E85</strain>
    </source>
</reference>
<dbReference type="PRINTS" id="PR00081">
    <property type="entry name" value="GDHRDH"/>
</dbReference>
<evidence type="ECO:0000256" key="1">
    <source>
        <dbReference type="ARBA" id="ARBA00006484"/>
    </source>
</evidence>
<dbReference type="PRINTS" id="PR00080">
    <property type="entry name" value="SDRFAMILY"/>
</dbReference>
<dbReference type="EMBL" id="QFFI01000001">
    <property type="protein sequence ID" value="PWG65814.1"/>
    <property type="molecule type" value="Genomic_DNA"/>
</dbReference>
<dbReference type="OrthoDB" id="9804774at2"/>
<keyword evidence="4" id="KW-1185">Reference proteome</keyword>
<dbReference type="InterPro" id="IPR036291">
    <property type="entry name" value="NAD(P)-bd_dom_sf"/>
</dbReference>
<dbReference type="PANTHER" id="PTHR42879:SF2">
    <property type="entry name" value="3-OXOACYL-[ACYL-CARRIER-PROTEIN] REDUCTASE FABG"/>
    <property type="match status" value="1"/>
</dbReference>
<dbReference type="Pfam" id="PF13561">
    <property type="entry name" value="adh_short_C2"/>
    <property type="match status" value="1"/>
</dbReference>
<proteinExistence type="inferred from homology"/>
<gene>
    <name evidence="3" type="ORF">DEM34_00685</name>
</gene>
<keyword evidence="2" id="KW-0560">Oxidoreductase</keyword>
<name>A0A2U2N9Z8_9GAMM</name>
<dbReference type="InterPro" id="IPR002347">
    <property type="entry name" value="SDR_fam"/>
</dbReference>
<protein>
    <submittedName>
        <fullName evidence="3">3-oxoacyl-ACP reductase</fullName>
    </submittedName>
</protein>
<dbReference type="AlphaFoldDB" id="A0A2U2N9Z8"/>
<dbReference type="PANTHER" id="PTHR42879">
    <property type="entry name" value="3-OXOACYL-(ACYL-CARRIER-PROTEIN) REDUCTASE"/>
    <property type="match status" value="1"/>
</dbReference>
<dbReference type="Proteomes" id="UP000245474">
    <property type="component" value="Unassembled WGS sequence"/>
</dbReference>
<accession>A0A2U2N9Z8</accession>
<dbReference type="RefSeq" id="WP_109675206.1">
    <property type="nucleotide sequence ID" value="NZ_CP086615.1"/>
</dbReference>